<comment type="subcellular location">
    <subcellularLocation>
        <location evidence="1">Nucleus</location>
        <location evidence="1">Nuclear pore complex</location>
    </subcellularLocation>
</comment>
<evidence type="ECO:0000256" key="15">
    <source>
        <dbReference type="ARBA" id="ARBA00023242"/>
    </source>
</evidence>
<dbReference type="Proteomes" id="UP000838763">
    <property type="component" value="Unassembled WGS sequence"/>
</dbReference>
<evidence type="ECO:0000256" key="13">
    <source>
        <dbReference type="ARBA" id="ARBA00023014"/>
    </source>
</evidence>
<keyword evidence="11" id="KW-0408">Iron</keyword>
<dbReference type="GO" id="GO:0046872">
    <property type="term" value="F:metal ion binding"/>
    <property type="evidence" value="ECO:0007669"/>
    <property type="project" value="UniProtKB-KW"/>
</dbReference>
<dbReference type="GO" id="GO:0016226">
    <property type="term" value="P:iron-sulfur cluster assembly"/>
    <property type="evidence" value="ECO:0007669"/>
    <property type="project" value="InterPro"/>
</dbReference>
<keyword evidence="15" id="KW-0539">Nucleus</keyword>
<feature type="compositionally biased region" description="Polar residues" evidence="16">
    <location>
        <begin position="673"/>
        <end position="682"/>
    </location>
</feature>
<dbReference type="Pfam" id="PF04096">
    <property type="entry name" value="Nucleoporin2"/>
    <property type="match status" value="1"/>
</dbReference>
<dbReference type="InterPro" id="IPR000808">
    <property type="entry name" value="Mrp-like_CS"/>
</dbReference>
<comment type="similarity">
    <text evidence="2">Belongs to the nucleoporin GLFG family.</text>
</comment>
<dbReference type="InterPro" id="IPR019591">
    <property type="entry name" value="Mrp/NBP35_ATP-bd"/>
</dbReference>
<dbReference type="InterPro" id="IPR021967">
    <property type="entry name" value="Nup98_C"/>
</dbReference>
<dbReference type="GO" id="GO:0051536">
    <property type="term" value="F:iron-sulfur cluster binding"/>
    <property type="evidence" value="ECO:0007669"/>
    <property type="project" value="UniProtKB-KW"/>
</dbReference>
<feature type="region of interest" description="Disordered" evidence="16">
    <location>
        <begin position="636"/>
        <end position="713"/>
    </location>
</feature>
<dbReference type="GO" id="GO:0005524">
    <property type="term" value="F:ATP binding"/>
    <property type="evidence" value="ECO:0007669"/>
    <property type="project" value="UniProtKB-KW"/>
</dbReference>
<dbReference type="PROSITE" id="PS01215">
    <property type="entry name" value="MRP"/>
    <property type="match status" value="1"/>
</dbReference>
<dbReference type="SUPFAM" id="SSF52540">
    <property type="entry name" value="P-loop containing nucleoside triphosphate hydrolases"/>
    <property type="match status" value="1"/>
</dbReference>
<feature type="compositionally biased region" description="Gly residues" evidence="16">
    <location>
        <begin position="459"/>
        <end position="468"/>
    </location>
</feature>
<evidence type="ECO:0000256" key="2">
    <source>
        <dbReference type="ARBA" id="ARBA00008926"/>
    </source>
</evidence>
<keyword evidence="7" id="KW-0068">Autocatalytic cleavage</keyword>
<keyword evidence="3" id="KW-0813">Transport</keyword>
<dbReference type="FunFam" id="3.30.1610.10:FF:000003">
    <property type="entry name" value="Nucleoporin SONB, putative"/>
    <property type="match status" value="1"/>
</dbReference>
<dbReference type="GO" id="GO:0044614">
    <property type="term" value="C:nuclear pore cytoplasmic filaments"/>
    <property type="evidence" value="ECO:0007669"/>
    <property type="project" value="TreeGrafter"/>
</dbReference>
<dbReference type="GO" id="GO:0008139">
    <property type="term" value="F:nuclear localization sequence binding"/>
    <property type="evidence" value="ECO:0007669"/>
    <property type="project" value="TreeGrafter"/>
</dbReference>
<keyword evidence="4" id="KW-0479">Metal-binding</keyword>
<name>A0A9P1M9Q3_9PEZI</name>
<evidence type="ECO:0000256" key="1">
    <source>
        <dbReference type="ARBA" id="ARBA00004567"/>
    </source>
</evidence>
<evidence type="ECO:0000256" key="4">
    <source>
        <dbReference type="ARBA" id="ARBA00022723"/>
    </source>
</evidence>
<evidence type="ECO:0000256" key="16">
    <source>
        <dbReference type="SAM" id="MobiDB-lite"/>
    </source>
</evidence>
<dbReference type="GO" id="GO:0034398">
    <property type="term" value="P:telomere tethering at nuclear periphery"/>
    <property type="evidence" value="ECO:0007669"/>
    <property type="project" value="TreeGrafter"/>
</dbReference>
<protein>
    <recommendedName>
        <fullName evidence="17">Peptidase S59 domain-containing protein</fullName>
    </recommendedName>
</protein>
<feature type="region of interest" description="Disordered" evidence="16">
    <location>
        <begin position="17"/>
        <end position="52"/>
    </location>
</feature>
<feature type="region of interest" description="Disordered" evidence="16">
    <location>
        <begin position="444"/>
        <end position="468"/>
    </location>
</feature>
<sequence length="1792" mass="189287">MSFGGFGGFGQSNNNQSSGFGGFGSNTNNTTPARVWGSRPTTGGGLFGSSNTNTTGASTFGGFGSNNNTSNAATTAASGFGSGTSGGLFGAAKPAFGASSTTTGGSLFGGGAAAGGFGASNNPGIGGNVGDPPGTANTPFQAYVERDGASSTQNSFQNILFQDPYKKWSAEELRLADYAQGRRHGNATGAGAFGVSSGFGSGTTFGSNTQQPSAFGSNTGTTGGGLFGAGNNTTATSGFGAQANTGTSAFGSGATGGGLFGQAKPAATGGLFGSGTSQPTQTGGLFGSTAGTGAFGNTASNTTGGFGAGFSFGNTAANTGTGFGATNTNSTFGTNTAAGTAQTGGGLFGGAAQNTNAGGGLFGGGATQQNTPGAFGAGASLNPLGQEPAFWKPGRQPKSAGRAVIPLPLWWPKPSEALAFGGATQQSTGGLFGQPQQQGSVFGNPAAVQQQQQQPQGSLFGGSILGGSQGLNSTPQSLTASITDVSAYGTPSLFSAQGATETANPGPLATPLSSKSKPRRGSVLPMYKLNPASARYVTPQKKGFGFSYSTYGTPGSATSTSSTPGGLGRSLLGASLNRGLNKSVSTSSLRRSFNAEDSILAPGAFSASGGPRFYGNTNSAKKLIINKDMRSDLFATPTKERPLLEAGTGSRKLSKRVSFDTSTAENTEDGDQTRTPTPTSNGALILRETDNDQTPSNSTKLPPTKRPRWNKHAGADLAPGAYWMRPSKEEILSMNRMQRQKVSGFTVGRRNVGQIAFKTPVDLSNIDLDDLFDGIVILETRSATVYPIAAKKPPVGKGLNVPSQISLEQSWPRGRDKRLTTDAKRFAKHVERLKRIEDTTFEGYDKETGVWTFSVEHFTTYGLDYDEDSEAVPEPEDADDTFHFRRNTRLVPGAFDPSHSRDSSAGSVPQQLMLSVEQPQFGDEYDESENEEMTGTFLRPHPAAERDQYSPDDDDAMQVNETPGGILRARMRAIKDSAAPVKVQLSFFARIRIESAWPYERQAKVVQPSDEAANISRPRWGPDGTLVLPGLSPTTATHSRSGQGPGDVLVLQRPRLEEEAPGVVMAKFANELSASALVTQVRQTKFGVLDGVPKASLNLANISSIFQERNTSDPGTLHEKLVWELASILFDNLSTDATGPEHQTRKADLGRFWTALVADASSRSTGLAKSNEEKAVACLAGHRVPEACQLLIQGRDYHLATLVALIGTSVSSKKIMKEQLQEWHDANLLSEFSQPIRAIYEMLAGNVGVCEGKKGVPVEDRLDSFTISEEFQLDWKQAFGLRLWYAIAPDDDVSVAVKLFEEDVLQRGEVPPFRGQFWGSPAGKSDAVTVRFASQLINEGSWLEAIYVLLHLEDAKAREMAIRENLCRHANLLGPETGDKVATLTQTFKIPAAWIWEAQALYMRSVEGDAITEVQCLIRADLFIEAHRRLVEQVAPQAIIERDYQGLSDILSKFESKENQVAEWSQGGEVYQDFLSLMRHHIQHTNAPTQLLQKLISSLPGLQKMGNSSIYNEAALAEMSSLVAKIISDSPQKDLAPLLPKVLSLPLTEDSHLSHSVSLRSPAIRDAAELASRAQEEENSWRRQGCGRVVCQGGVGKSTTADNQLVPLTNYGVKTMSMGYLVGEDAPVVWRGPMVMKAVQQLLHEVDWGGIDVLVLDLPPGTGDTQLTISQQVILDGAVIITTPHTLAVKDAIKGINMFRTLNVPLLGLVQNMSLYTCPSCSSTHHIFGAADRALKICADQAIDFLGDVPLDPSIGDSVEEGKPVVVAEPTGKVAGIYADFARQIAAKIGLS</sequence>
<dbReference type="GO" id="GO:0000973">
    <property type="term" value="P:post-transcriptional tethering of RNA polymerase II gene DNA at nuclear periphery"/>
    <property type="evidence" value="ECO:0007669"/>
    <property type="project" value="TreeGrafter"/>
</dbReference>
<keyword evidence="6" id="KW-0547">Nucleotide-binding</keyword>
<organism evidence="18 19">
    <name type="scientific">Parascedosporium putredinis</name>
    <dbReference type="NCBI Taxonomy" id="1442378"/>
    <lineage>
        <taxon>Eukaryota</taxon>
        <taxon>Fungi</taxon>
        <taxon>Dikarya</taxon>
        <taxon>Ascomycota</taxon>
        <taxon>Pezizomycotina</taxon>
        <taxon>Sordariomycetes</taxon>
        <taxon>Hypocreomycetidae</taxon>
        <taxon>Microascales</taxon>
        <taxon>Microascaceae</taxon>
        <taxon>Parascedosporium</taxon>
    </lineage>
</organism>
<evidence type="ECO:0000256" key="10">
    <source>
        <dbReference type="ARBA" id="ARBA00022927"/>
    </source>
</evidence>
<comment type="caution">
    <text evidence="18">The sequence shown here is derived from an EMBL/GenBank/DDBJ whole genome shotgun (WGS) entry which is preliminary data.</text>
</comment>
<dbReference type="InterPro" id="IPR027417">
    <property type="entry name" value="P-loop_NTPase"/>
</dbReference>
<dbReference type="Gene3D" id="3.40.50.300">
    <property type="entry name" value="P-loop containing nucleotide triphosphate hydrolases"/>
    <property type="match status" value="1"/>
</dbReference>
<keyword evidence="13" id="KW-0411">Iron-sulfur</keyword>
<dbReference type="InterPro" id="IPR033756">
    <property type="entry name" value="YlxH/NBP35"/>
</dbReference>
<proteinExistence type="inferred from homology"/>
<evidence type="ECO:0000256" key="11">
    <source>
        <dbReference type="ARBA" id="ARBA00023004"/>
    </source>
</evidence>
<feature type="region of interest" description="Disordered" evidence="16">
    <location>
        <begin position="931"/>
        <end position="958"/>
    </location>
</feature>
<keyword evidence="10" id="KW-0653">Protein transport</keyword>
<dbReference type="InterPro" id="IPR007230">
    <property type="entry name" value="Nup98_auto-Pept-S59_dom"/>
</dbReference>
<feature type="region of interest" description="Disordered" evidence="16">
    <location>
        <begin position="496"/>
        <end position="522"/>
    </location>
</feature>
<evidence type="ECO:0000256" key="7">
    <source>
        <dbReference type="ARBA" id="ARBA00022813"/>
    </source>
</evidence>
<evidence type="ECO:0000256" key="14">
    <source>
        <dbReference type="ARBA" id="ARBA00023132"/>
    </source>
</evidence>
<keyword evidence="9" id="KW-0067">ATP-binding</keyword>
<dbReference type="GO" id="GO:0140663">
    <property type="term" value="F:ATP-dependent FeS chaperone activity"/>
    <property type="evidence" value="ECO:0007669"/>
    <property type="project" value="InterPro"/>
</dbReference>
<evidence type="ECO:0000313" key="18">
    <source>
        <dbReference type="EMBL" id="CAI4215437.1"/>
    </source>
</evidence>
<dbReference type="Gene3D" id="1.25.40.690">
    <property type="match status" value="1"/>
</dbReference>
<dbReference type="GO" id="GO:0003723">
    <property type="term" value="F:RNA binding"/>
    <property type="evidence" value="ECO:0007669"/>
    <property type="project" value="TreeGrafter"/>
</dbReference>
<dbReference type="InterPro" id="IPR037665">
    <property type="entry name" value="Nucleoporin_S59-like"/>
</dbReference>
<dbReference type="GO" id="GO:0017056">
    <property type="term" value="F:structural constituent of nuclear pore"/>
    <property type="evidence" value="ECO:0007669"/>
    <property type="project" value="InterPro"/>
</dbReference>
<keyword evidence="5" id="KW-0677">Repeat</keyword>
<dbReference type="GO" id="GO:0006606">
    <property type="term" value="P:protein import into nucleus"/>
    <property type="evidence" value="ECO:0007669"/>
    <property type="project" value="TreeGrafter"/>
</dbReference>
<dbReference type="Gene3D" id="1.10.10.2360">
    <property type="match status" value="1"/>
</dbReference>
<dbReference type="GO" id="GO:0051028">
    <property type="term" value="P:mRNA transport"/>
    <property type="evidence" value="ECO:0007669"/>
    <property type="project" value="UniProtKB-KW"/>
</dbReference>
<evidence type="ECO:0000256" key="6">
    <source>
        <dbReference type="ARBA" id="ARBA00022741"/>
    </source>
</evidence>
<dbReference type="GO" id="GO:0006405">
    <property type="term" value="P:RNA export from nucleus"/>
    <property type="evidence" value="ECO:0007669"/>
    <property type="project" value="TreeGrafter"/>
</dbReference>
<keyword evidence="12" id="KW-0811">Translocation</keyword>
<dbReference type="Pfam" id="PF12110">
    <property type="entry name" value="Nup96"/>
    <property type="match status" value="2"/>
</dbReference>
<evidence type="ECO:0000313" key="19">
    <source>
        <dbReference type="Proteomes" id="UP000838763"/>
    </source>
</evidence>
<evidence type="ECO:0000256" key="8">
    <source>
        <dbReference type="ARBA" id="ARBA00022816"/>
    </source>
</evidence>
<dbReference type="InterPro" id="IPR036903">
    <property type="entry name" value="Nup98_auto-Pept-S59_dom_sf"/>
</dbReference>
<evidence type="ECO:0000256" key="3">
    <source>
        <dbReference type="ARBA" id="ARBA00022448"/>
    </source>
</evidence>
<evidence type="ECO:0000256" key="9">
    <source>
        <dbReference type="ARBA" id="ARBA00022840"/>
    </source>
</evidence>
<evidence type="ECO:0000256" key="5">
    <source>
        <dbReference type="ARBA" id="ARBA00022737"/>
    </source>
</evidence>
<dbReference type="PANTHER" id="PTHR23198">
    <property type="entry name" value="NUCLEOPORIN"/>
    <property type="match status" value="1"/>
</dbReference>
<keyword evidence="8" id="KW-0509">mRNA transport</keyword>
<dbReference type="SUPFAM" id="SSF82215">
    <property type="entry name" value="C-terminal autoproteolytic domain of nucleoporin nup98"/>
    <property type="match status" value="1"/>
</dbReference>
<feature type="compositionally biased region" description="Low complexity" evidence="16">
    <location>
        <begin position="449"/>
        <end position="458"/>
    </location>
</feature>
<reference evidence="18" key="1">
    <citation type="submission" date="2022-11" db="EMBL/GenBank/DDBJ databases">
        <authorList>
            <person name="Scott C."/>
            <person name="Bruce N."/>
        </authorList>
    </citation>
    <scope>NUCLEOTIDE SEQUENCE</scope>
</reference>
<keyword evidence="19" id="KW-1185">Reference proteome</keyword>
<keyword evidence="14" id="KW-0906">Nuclear pore complex</keyword>
<dbReference type="OrthoDB" id="3797628at2759"/>
<feature type="domain" description="Peptidase S59" evidence="17">
    <location>
        <begin position="719"/>
        <end position="858"/>
    </location>
</feature>
<gene>
    <name evidence="18" type="ORF">PPNO1_LOCUS5148</name>
</gene>
<dbReference type="PANTHER" id="PTHR23198:SF6">
    <property type="entry name" value="NUCLEAR PORE COMPLEX PROTEIN NUP98-NUP96"/>
    <property type="match status" value="1"/>
</dbReference>
<dbReference type="Gene3D" id="3.30.1610.10">
    <property type="entry name" value="Peptidase S59, nucleoporin"/>
    <property type="match status" value="1"/>
</dbReference>
<dbReference type="PROSITE" id="PS51434">
    <property type="entry name" value="NUP_C"/>
    <property type="match status" value="1"/>
</dbReference>
<dbReference type="Pfam" id="PF10609">
    <property type="entry name" value="ParA"/>
    <property type="match status" value="1"/>
</dbReference>
<evidence type="ECO:0000256" key="12">
    <source>
        <dbReference type="ARBA" id="ARBA00023010"/>
    </source>
</evidence>
<feature type="compositionally biased region" description="Polar residues" evidence="16">
    <location>
        <begin position="692"/>
        <end position="701"/>
    </location>
</feature>
<dbReference type="CDD" id="cd02037">
    <property type="entry name" value="Mrp_NBP35"/>
    <property type="match status" value="1"/>
</dbReference>
<accession>A0A9P1M9Q3</accession>
<evidence type="ECO:0000259" key="17">
    <source>
        <dbReference type="PROSITE" id="PS51434"/>
    </source>
</evidence>
<dbReference type="EMBL" id="CALLCH030000012">
    <property type="protein sequence ID" value="CAI4215437.1"/>
    <property type="molecule type" value="Genomic_DNA"/>
</dbReference>